<keyword evidence="5 6" id="KW-0472">Membrane</keyword>
<dbReference type="InterPro" id="IPR020846">
    <property type="entry name" value="MFS_dom"/>
</dbReference>
<keyword evidence="9" id="KW-1185">Reference proteome</keyword>
<feature type="transmembrane region" description="Helical" evidence="6">
    <location>
        <begin position="358"/>
        <end position="377"/>
    </location>
</feature>
<feature type="transmembrane region" description="Helical" evidence="6">
    <location>
        <begin position="157"/>
        <end position="176"/>
    </location>
</feature>
<dbReference type="Gene3D" id="1.20.1250.20">
    <property type="entry name" value="MFS general substrate transporter like domains"/>
    <property type="match status" value="1"/>
</dbReference>
<dbReference type="GO" id="GO:0005886">
    <property type="term" value="C:plasma membrane"/>
    <property type="evidence" value="ECO:0007669"/>
    <property type="project" value="UniProtKB-SubCell"/>
</dbReference>
<evidence type="ECO:0000256" key="4">
    <source>
        <dbReference type="ARBA" id="ARBA00022989"/>
    </source>
</evidence>
<comment type="subcellular location">
    <subcellularLocation>
        <location evidence="1">Cell membrane</location>
        <topology evidence="1">Multi-pass membrane protein</topology>
    </subcellularLocation>
</comment>
<dbReference type="Pfam" id="PF07690">
    <property type="entry name" value="MFS_1"/>
    <property type="match status" value="1"/>
</dbReference>
<dbReference type="PANTHER" id="PTHR23530:SF1">
    <property type="entry name" value="PERMEASE, MAJOR FACILITATOR SUPERFAMILY-RELATED"/>
    <property type="match status" value="1"/>
</dbReference>
<feature type="transmembrane region" description="Helical" evidence="6">
    <location>
        <begin position="196"/>
        <end position="216"/>
    </location>
</feature>
<evidence type="ECO:0000313" key="8">
    <source>
        <dbReference type="EMBL" id="QNO18076.1"/>
    </source>
</evidence>
<feature type="transmembrane region" description="Helical" evidence="6">
    <location>
        <begin position="37"/>
        <end position="58"/>
    </location>
</feature>
<feature type="domain" description="Major facilitator superfamily (MFS) profile" evidence="7">
    <location>
        <begin position="1"/>
        <end position="382"/>
    </location>
</feature>
<feature type="transmembrane region" description="Helical" evidence="6">
    <location>
        <begin position="293"/>
        <end position="309"/>
    </location>
</feature>
<evidence type="ECO:0000256" key="6">
    <source>
        <dbReference type="SAM" id="Phobius"/>
    </source>
</evidence>
<dbReference type="AlphaFoldDB" id="A0A7G9WHB4"/>
<feature type="transmembrane region" description="Helical" evidence="6">
    <location>
        <begin position="330"/>
        <end position="352"/>
    </location>
</feature>
<organism evidence="8 9">
    <name type="scientific">Caproicibacterium amylolyticum</name>
    <dbReference type="NCBI Taxonomy" id="2766537"/>
    <lineage>
        <taxon>Bacteria</taxon>
        <taxon>Bacillati</taxon>
        <taxon>Bacillota</taxon>
        <taxon>Clostridia</taxon>
        <taxon>Eubacteriales</taxon>
        <taxon>Oscillospiraceae</taxon>
        <taxon>Caproicibacterium</taxon>
    </lineage>
</organism>
<dbReference type="Proteomes" id="UP000516046">
    <property type="component" value="Chromosome"/>
</dbReference>
<accession>A0A7G9WHB4</accession>
<evidence type="ECO:0000259" key="7">
    <source>
        <dbReference type="PROSITE" id="PS50850"/>
    </source>
</evidence>
<evidence type="ECO:0000256" key="3">
    <source>
        <dbReference type="ARBA" id="ARBA00022692"/>
    </source>
</evidence>
<dbReference type="EMBL" id="CP060696">
    <property type="protein sequence ID" value="QNO18076.1"/>
    <property type="molecule type" value="Genomic_DNA"/>
</dbReference>
<sequence length="387" mass="42319">MRIKKNIFIMYAIALLQGMVFYAPVATLYRQAAGVSIFQITIIESISLAVCVAMELPWGILADRIGYRSTMIFCCLLYFLSKIIFWQANGFGAFLLERILLGIIFAGLSGVDTSVLYLSSREDSAQGVFGVYDNLGTIGLLSAAAVFSLFIKDNYRLAGLLTVVSYGIAAVLVFGLTEVKPKRRERQNLFSEFKNVIHHISKNKTLVLLLLAVALLNETHQTITTYLNQLQYEKCGISTGAMGYIYIIVSVLGLFGGLSARLTNRFGMARFGTVLFLACILACGTLTVTDSAVSSVLSIVCLHICYCLFQPLQVDLQNRQVASANRATALSVNALLMDGVAIVTNIVFGKLAEMKLSYAMALGTAFCTAGLILFLLWGRSRSRTCLE</sequence>
<dbReference type="PANTHER" id="PTHR23530">
    <property type="entry name" value="TRANSPORT PROTEIN-RELATED"/>
    <property type="match status" value="1"/>
</dbReference>
<keyword evidence="2" id="KW-0813">Transport</keyword>
<dbReference type="SUPFAM" id="SSF103473">
    <property type="entry name" value="MFS general substrate transporter"/>
    <property type="match status" value="1"/>
</dbReference>
<protein>
    <submittedName>
        <fullName evidence="8">MFS transporter</fullName>
    </submittedName>
</protein>
<feature type="transmembrane region" description="Helical" evidence="6">
    <location>
        <begin position="267"/>
        <end position="287"/>
    </location>
</feature>
<evidence type="ECO:0000313" key="9">
    <source>
        <dbReference type="Proteomes" id="UP000516046"/>
    </source>
</evidence>
<feature type="transmembrane region" description="Helical" evidence="6">
    <location>
        <begin position="131"/>
        <end position="151"/>
    </location>
</feature>
<feature type="transmembrane region" description="Helical" evidence="6">
    <location>
        <begin position="7"/>
        <end position="25"/>
    </location>
</feature>
<keyword evidence="3 6" id="KW-0812">Transmembrane</keyword>
<gene>
    <name evidence="8" type="ORF">H6X83_14395</name>
</gene>
<proteinExistence type="predicted"/>
<keyword evidence="4 6" id="KW-1133">Transmembrane helix</keyword>
<dbReference type="PROSITE" id="PS50850">
    <property type="entry name" value="MFS"/>
    <property type="match status" value="1"/>
</dbReference>
<evidence type="ECO:0000256" key="1">
    <source>
        <dbReference type="ARBA" id="ARBA00004651"/>
    </source>
</evidence>
<feature type="transmembrane region" description="Helical" evidence="6">
    <location>
        <begin position="236"/>
        <end position="255"/>
    </location>
</feature>
<dbReference type="GO" id="GO:0022857">
    <property type="term" value="F:transmembrane transporter activity"/>
    <property type="evidence" value="ECO:0007669"/>
    <property type="project" value="InterPro"/>
</dbReference>
<name>A0A7G9WHB4_9FIRM</name>
<reference evidence="8 9" key="1">
    <citation type="submission" date="2020-08" db="EMBL/GenBank/DDBJ databases">
        <authorList>
            <person name="Ren C."/>
            <person name="Gu Y."/>
            <person name="Xu Y."/>
        </authorList>
    </citation>
    <scope>NUCLEOTIDE SEQUENCE [LARGE SCALE GENOMIC DNA]</scope>
    <source>
        <strain evidence="8 9">LBM18003</strain>
    </source>
</reference>
<dbReference type="CDD" id="cd06174">
    <property type="entry name" value="MFS"/>
    <property type="match status" value="1"/>
</dbReference>
<dbReference type="KEGG" id="caml:H6X83_14395"/>
<dbReference type="RefSeq" id="WP_212507141.1">
    <property type="nucleotide sequence ID" value="NZ_CP060696.1"/>
</dbReference>
<evidence type="ECO:0000256" key="2">
    <source>
        <dbReference type="ARBA" id="ARBA00022448"/>
    </source>
</evidence>
<evidence type="ECO:0000256" key="5">
    <source>
        <dbReference type="ARBA" id="ARBA00023136"/>
    </source>
</evidence>
<dbReference type="InterPro" id="IPR036259">
    <property type="entry name" value="MFS_trans_sf"/>
</dbReference>
<dbReference type="InterPro" id="IPR053160">
    <property type="entry name" value="MFS_DHA3_Transporter"/>
</dbReference>
<feature type="transmembrane region" description="Helical" evidence="6">
    <location>
        <begin position="70"/>
        <end position="87"/>
    </location>
</feature>
<feature type="transmembrane region" description="Helical" evidence="6">
    <location>
        <begin position="99"/>
        <end position="119"/>
    </location>
</feature>
<dbReference type="InterPro" id="IPR011701">
    <property type="entry name" value="MFS"/>
</dbReference>